<reference evidence="1" key="2">
    <citation type="journal article" date="2021" name="PeerJ">
        <title>Extensive microbial diversity within the chicken gut microbiome revealed by metagenomics and culture.</title>
        <authorList>
            <person name="Gilroy R."/>
            <person name="Ravi A."/>
            <person name="Getino M."/>
            <person name="Pursley I."/>
            <person name="Horton D.L."/>
            <person name="Alikhan N.F."/>
            <person name="Baker D."/>
            <person name="Gharbi K."/>
            <person name="Hall N."/>
            <person name="Watson M."/>
            <person name="Adriaenssens E.M."/>
            <person name="Foster-Nyarko E."/>
            <person name="Jarju S."/>
            <person name="Secka A."/>
            <person name="Antonio M."/>
            <person name="Oren A."/>
            <person name="Chaudhuri R.R."/>
            <person name="La Ragione R."/>
            <person name="Hildebrand F."/>
            <person name="Pallen M.J."/>
        </authorList>
    </citation>
    <scope>NUCLEOTIDE SEQUENCE</scope>
    <source>
        <strain evidence="1">G3-8215</strain>
    </source>
</reference>
<organism evidence="1 2">
    <name type="scientific">Candidatus Cryptobacteroides avicola</name>
    <dbReference type="NCBI Taxonomy" id="2840757"/>
    <lineage>
        <taxon>Bacteria</taxon>
        <taxon>Pseudomonadati</taxon>
        <taxon>Bacteroidota</taxon>
        <taxon>Bacteroidia</taxon>
        <taxon>Bacteroidales</taxon>
        <taxon>Candidatus Cryptobacteroides</taxon>
    </lineage>
</organism>
<gene>
    <name evidence="1" type="ORF">IAB75_05735</name>
</gene>
<dbReference type="EMBL" id="JADILV010000037">
    <property type="protein sequence ID" value="MBO8483598.1"/>
    <property type="molecule type" value="Genomic_DNA"/>
</dbReference>
<accession>A0A940DRH8</accession>
<proteinExistence type="predicted"/>
<evidence type="ECO:0000313" key="2">
    <source>
        <dbReference type="Proteomes" id="UP000725002"/>
    </source>
</evidence>
<dbReference type="AlphaFoldDB" id="A0A940DRH8"/>
<dbReference type="Proteomes" id="UP000725002">
    <property type="component" value="Unassembled WGS sequence"/>
</dbReference>
<protein>
    <submittedName>
        <fullName evidence="1">Uncharacterized protein</fullName>
    </submittedName>
</protein>
<name>A0A940DRH8_9BACT</name>
<reference evidence="1" key="1">
    <citation type="submission" date="2020-10" db="EMBL/GenBank/DDBJ databases">
        <authorList>
            <person name="Gilroy R."/>
        </authorList>
    </citation>
    <scope>NUCLEOTIDE SEQUENCE</scope>
    <source>
        <strain evidence="1">G3-8215</strain>
    </source>
</reference>
<evidence type="ECO:0000313" key="1">
    <source>
        <dbReference type="EMBL" id="MBO8483598.1"/>
    </source>
</evidence>
<comment type="caution">
    <text evidence="1">The sequence shown here is derived from an EMBL/GenBank/DDBJ whole genome shotgun (WGS) entry which is preliminary data.</text>
</comment>
<sequence length="129" mass="13687">MKKGATANNWKGIAGVASGVKIMPVSICYTDDGKELGITPSTTANSGSAPATPVVKSTLSEVDPGDLSMMGLGYDKWNIAYLARDRGVAEFESDSSDPELHDIEYQALKNGLRSTSGIHIALISKNYSY</sequence>